<protein>
    <submittedName>
        <fullName evidence="4">DUF3298 and DUF4163 domain-containing protein</fullName>
    </submittedName>
</protein>
<dbReference type="Gene3D" id="3.30.565.40">
    <property type="entry name" value="Fervidobacterium nodosum Rt17-B1 like"/>
    <property type="match status" value="1"/>
</dbReference>
<dbReference type="SUPFAM" id="SSF69304">
    <property type="entry name" value="Tricorn protease N-terminal domain"/>
    <property type="match status" value="1"/>
</dbReference>
<comment type="caution">
    <text evidence="4">The sequence shown here is derived from an EMBL/GenBank/DDBJ whole genome shotgun (WGS) entry which is preliminary data.</text>
</comment>
<dbReference type="AlphaFoldDB" id="A0A9D2MT36"/>
<gene>
    <name evidence="4" type="ORF">H9763_09520</name>
</gene>
<feature type="region of interest" description="Disordered" evidence="1">
    <location>
        <begin position="34"/>
        <end position="74"/>
    </location>
</feature>
<dbReference type="Proteomes" id="UP000886883">
    <property type="component" value="Unassembled WGS sequence"/>
</dbReference>
<feature type="domain" description="DUF3298" evidence="3">
    <location>
        <begin position="552"/>
        <end position="589"/>
    </location>
</feature>
<dbReference type="InterPro" id="IPR021729">
    <property type="entry name" value="DUF3298"/>
</dbReference>
<evidence type="ECO:0000256" key="1">
    <source>
        <dbReference type="SAM" id="MobiDB-lite"/>
    </source>
</evidence>
<dbReference type="InterPro" id="IPR037126">
    <property type="entry name" value="PdaC/RsiV-like_sf"/>
</dbReference>
<dbReference type="PROSITE" id="PS51257">
    <property type="entry name" value="PROKAR_LIPOPROTEIN"/>
    <property type="match status" value="1"/>
</dbReference>
<feature type="signal peptide" evidence="2">
    <location>
        <begin position="1"/>
        <end position="30"/>
    </location>
</feature>
<dbReference type="EMBL" id="DWXE01000039">
    <property type="protein sequence ID" value="HJB91683.1"/>
    <property type="molecule type" value="Genomic_DNA"/>
</dbReference>
<organism evidence="4 5">
    <name type="scientific">Candidatus Eisenbergiella merdigallinarum</name>
    <dbReference type="NCBI Taxonomy" id="2838552"/>
    <lineage>
        <taxon>Bacteria</taxon>
        <taxon>Bacillati</taxon>
        <taxon>Bacillota</taxon>
        <taxon>Clostridia</taxon>
        <taxon>Lachnospirales</taxon>
        <taxon>Lachnospiraceae</taxon>
        <taxon>Eisenbergiella</taxon>
    </lineage>
</organism>
<name>A0A9D2MT36_9FIRM</name>
<dbReference type="Pfam" id="PF11738">
    <property type="entry name" value="DUF3298"/>
    <property type="match status" value="1"/>
</dbReference>
<dbReference type="Gene3D" id="3.90.640.20">
    <property type="entry name" value="Heat-shock cognate protein, ATPase"/>
    <property type="match status" value="1"/>
</dbReference>
<feature type="chain" id="PRO_5039174162" evidence="2">
    <location>
        <begin position="31"/>
        <end position="602"/>
    </location>
</feature>
<evidence type="ECO:0000259" key="3">
    <source>
        <dbReference type="Pfam" id="PF11738"/>
    </source>
</evidence>
<accession>A0A9D2MT36</accession>
<keyword evidence="2" id="KW-0732">Signal</keyword>
<reference evidence="4" key="1">
    <citation type="journal article" date="2021" name="PeerJ">
        <title>Extensive microbial diversity within the chicken gut microbiome revealed by metagenomics and culture.</title>
        <authorList>
            <person name="Gilroy R."/>
            <person name="Ravi A."/>
            <person name="Getino M."/>
            <person name="Pursley I."/>
            <person name="Horton D.L."/>
            <person name="Alikhan N.F."/>
            <person name="Baker D."/>
            <person name="Gharbi K."/>
            <person name="Hall N."/>
            <person name="Watson M."/>
            <person name="Adriaenssens E.M."/>
            <person name="Foster-Nyarko E."/>
            <person name="Jarju S."/>
            <person name="Secka A."/>
            <person name="Antonio M."/>
            <person name="Oren A."/>
            <person name="Chaudhuri R.R."/>
            <person name="La Ragione R."/>
            <person name="Hildebrand F."/>
            <person name="Pallen M.J."/>
        </authorList>
    </citation>
    <scope>NUCLEOTIDE SEQUENCE</scope>
    <source>
        <strain evidence="4">USAMLcec3-2134</strain>
    </source>
</reference>
<proteinExistence type="predicted"/>
<evidence type="ECO:0000313" key="5">
    <source>
        <dbReference type="Proteomes" id="UP000886883"/>
    </source>
</evidence>
<sequence>MKNGDGARGWKRALVLLGAAMAAGALCGCAQNGGSGQAAAPGAEPSAAEEETGRTGTAETGSEETAPDFPSAQEGASLAEKAASFRFEALQKIQEHGNLVYFAYRDPDNHYQLYRQTLTGADRTLLFDSEYTPIGDFAVDGGNVYVNLKYGGGLWLVDGETLEKRELLEAGKATQSLSVRDGVLFLEAPNDEGDFYDRYFYPIREDGGLGEPLVEENAYPAMPYGEDGMGWILETPDFAVASHVGSRDQTAYYVTWEGEGRKDRQETPVCEGFQSVLGYDETSLYVGSVREPEGETPVTGDFLVGRFDRQTLQYEELLRIPCRTGLGGSYRSGPFAAAVLEDEIYALYPAEDGMSDRLAVFEKGGDGEPDFKGDAISADPLGDLGEVKIDGKNLFCPVCGNRDWYFDQELTLAEAFPGDAAINEALRGLYADHAAWAEDYVKASASWDGGCIHEFSAVSICSESEMRVLYDGGRYLNLMRVNYDYGGGAHGNSARDSMLFDRQTGSRLKLSDVLDHSEEEIRTMVADAFCDPPYYNEDEIWKERRQAVYDAAGPDMAFGLSEEGVTFYFGQYEVASYAEGFPTVTIPFDRLKLKIDLNYRES</sequence>
<evidence type="ECO:0000256" key="2">
    <source>
        <dbReference type="SAM" id="SignalP"/>
    </source>
</evidence>
<evidence type="ECO:0000313" key="4">
    <source>
        <dbReference type="EMBL" id="HJB91683.1"/>
    </source>
</evidence>
<feature type="compositionally biased region" description="Low complexity" evidence="1">
    <location>
        <begin position="37"/>
        <end position="46"/>
    </location>
</feature>
<reference evidence="4" key="2">
    <citation type="submission" date="2021-04" db="EMBL/GenBank/DDBJ databases">
        <authorList>
            <person name="Gilroy R."/>
        </authorList>
    </citation>
    <scope>NUCLEOTIDE SEQUENCE</scope>
    <source>
        <strain evidence="4">USAMLcec3-2134</strain>
    </source>
</reference>